<reference evidence="12 13" key="1">
    <citation type="submission" date="2015-12" db="EMBL/GenBank/DDBJ databases">
        <title>Draft genome sequence of the thermoanaerobe Thermotalea metallivorans, an isolate from the runoff channel of the Great Artesian Basin, Australia.</title>
        <authorList>
            <person name="Patel B.K."/>
        </authorList>
    </citation>
    <scope>NUCLEOTIDE SEQUENCE [LARGE SCALE GENOMIC DNA]</scope>
    <source>
        <strain evidence="12 13">B2-1</strain>
    </source>
</reference>
<evidence type="ECO:0000256" key="5">
    <source>
        <dbReference type="ARBA" id="ARBA00023015"/>
    </source>
</evidence>
<dbReference type="GO" id="GO:0006355">
    <property type="term" value="P:regulation of DNA-templated transcription"/>
    <property type="evidence" value="ECO:0007669"/>
    <property type="project" value="InterPro"/>
</dbReference>
<dbReference type="SUPFAM" id="SSF52540">
    <property type="entry name" value="P-loop containing nucleoside triphosphate hydrolases"/>
    <property type="match status" value="1"/>
</dbReference>
<feature type="modified residue" description="4-aspartylphosphate" evidence="9">
    <location>
        <position position="52"/>
    </location>
</feature>
<dbReference type="Pfam" id="PF25601">
    <property type="entry name" value="AAA_lid_14"/>
    <property type="match status" value="1"/>
</dbReference>
<dbReference type="GO" id="GO:0005524">
    <property type="term" value="F:ATP binding"/>
    <property type="evidence" value="ECO:0007669"/>
    <property type="project" value="UniProtKB-KW"/>
</dbReference>
<proteinExistence type="predicted"/>
<evidence type="ECO:0000313" key="13">
    <source>
        <dbReference type="Proteomes" id="UP000070456"/>
    </source>
</evidence>
<keyword evidence="13" id="KW-1185">Reference proteome</keyword>
<dbReference type="EMBL" id="LOEE01000071">
    <property type="protein sequence ID" value="KXG73942.1"/>
    <property type="molecule type" value="Genomic_DNA"/>
</dbReference>
<dbReference type="GO" id="GO:0000160">
    <property type="term" value="P:phosphorelay signal transduction system"/>
    <property type="evidence" value="ECO:0007669"/>
    <property type="project" value="InterPro"/>
</dbReference>
<keyword evidence="7" id="KW-0804">Transcription</keyword>
<dbReference type="Pfam" id="PF00158">
    <property type="entry name" value="Sigma54_activat"/>
    <property type="match status" value="1"/>
</dbReference>
<dbReference type="RefSeq" id="WP_068557844.1">
    <property type="nucleotide sequence ID" value="NZ_LOEE01000071.1"/>
</dbReference>
<dbReference type="SUPFAM" id="SSF46689">
    <property type="entry name" value="Homeodomain-like"/>
    <property type="match status" value="1"/>
</dbReference>
<keyword evidence="4" id="KW-0067">ATP-binding</keyword>
<dbReference type="STRING" id="520762.AN619_27510"/>
<protein>
    <recommendedName>
        <fullName evidence="1">Stage 0 sporulation protein A homolog</fullName>
    </recommendedName>
</protein>
<name>A0A140L067_9FIRM</name>
<dbReference type="FunFam" id="3.40.50.300:FF:000006">
    <property type="entry name" value="DNA-binding transcriptional regulator NtrC"/>
    <property type="match status" value="1"/>
</dbReference>
<evidence type="ECO:0000256" key="2">
    <source>
        <dbReference type="ARBA" id="ARBA00022553"/>
    </source>
</evidence>
<evidence type="ECO:0000256" key="8">
    <source>
        <dbReference type="ARBA" id="ARBA00024867"/>
    </source>
</evidence>
<dbReference type="Gene3D" id="1.10.8.60">
    <property type="match status" value="1"/>
</dbReference>
<dbReference type="PROSITE" id="PS50045">
    <property type="entry name" value="SIGMA54_INTERACT_4"/>
    <property type="match status" value="1"/>
</dbReference>
<keyword evidence="2 9" id="KW-0597">Phosphoprotein</keyword>
<dbReference type="InterPro" id="IPR027417">
    <property type="entry name" value="P-loop_NTPase"/>
</dbReference>
<dbReference type="InterPro" id="IPR011006">
    <property type="entry name" value="CheY-like_superfamily"/>
</dbReference>
<dbReference type="PROSITE" id="PS00675">
    <property type="entry name" value="SIGMA54_INTERACT_1"/>
    <property type="match status" value="1"/>
</dbReference>
<dbReference type="InterPro" id="IPR025943">
    <property type="entry name" value="Sigma_54_int_dom_ATP-bd_2"/>
</dbReference>
<keyword evidence="5" id="KW-0805">Transcription regulation</keyword>
<dbReference type="Gene3D" id="1.10.10.60">
    <property type="entry name" value="Homeodomain-like"/>
    <property type="match status" value="1"/>
</dbReference>
<evidence type="ECO:0000256" key="9">
    <source>
        <dbReference type="PROSITE-ProRule" id="PRU00169"/>
    </source>
</evidence>
<evidence type="ECO:0000313" key="12">
    <source>
        <dbReference type="EMBL" id="KXG73942.1"/>
    </source>
</evidence>
<comment type="function">
    <text evidence="8">May play the central regulatory role in sporulation. It may be an element of the effector pathway responsible for the activation of sporulation genes in response to nutritional stress. Spo0A may act in concert with spo0H (a sigma factor) to control the expression of some genes that are critical to the sporulation process.</text>
</comment>
<comment type="caution">
    <text evidence="12">The sequence shown here is derived from an EMBL/GenBank/DDBJ whole genome shotgun (WGS) entry which is preliminary data.</text>
</comment>
<dbReference type="InterPro" id="IPR025944">
    <property type="entry name" value="Sigma_54_int_dom_CS"/>
</dbReference>
<dbReference type="Proteomes" id="UP000070456">
    <property type="component" value="Unassembled WGS sequence"/>
</dbReference>
<dbReference type="InterPro" id="IPR009057">
    <property type="entry name" value="Homeodomain-like_sf"/>
</dbReference>
<dbReference type="PRINTS" id="PR01590">
    <property type="entry name" value="HTHFIS"/>
</dbReference>
<dbReference type="SUPFAM" id="SSF52172">
    <property type="entry name" value="CheY-like"/>
    <property type="match status" value="1"/>
</dbReference>
<dbReference type="PANTHER" id="PTHR32071:SF113">
    <property type="entry name" value="ALGINATE BIOSYNTHESIS TRANSCRIPTIONAL REGULATORY PROTEIN ALGB"/>
    <property type="match status" value="1"/>
</dbReference>
<accession>A0A140L067</accession>
<dbReference type="InterPro" id="IPR025662">
    <property type="entry name" value="Sigma_54_int_dom_ATP-bd_1"/>
</dbReference>
<dbReference type="Pfam" id="PF02954">
    <property type="entry name" value="HTH_8"/>
    <property type="match status" value="1"/>
</dbReference>
<evidence type="ECO:0000259" key="10">
    <source>
        <dbReference type="PROSITE" id="PS50045"/>
    </source>
</evidence>
<sequence length="455" mass="52049">MKKILIADDEKNMRWILEKKLKEENFAVIEARDGYEAFEQFLDKEPDMVILDYRMPKMDGMEVLKKIRTLHEKVPIIMITAHGNTDAAVEAMKLGALDYIPKPFDIDELMVKVKKALNIDELNKEIDYLRNKITETFDNRIIGKSRKMCEIFELVDKVADTNATILITGESGTGKELIASAIHSRSSRKNKPYIRVNCGAIPENLLESELFGYEKGAFTGAQSRKPGRFDRAQGGTLFLDEIGELSLPLQVKILRVLQEKEFERVGGTEVIKADVRIIAATNRNLEKMVEEGSFREDLLYRLKVIPIHVPPLRQRKEDIPLLVEFFIDKYAKDLNKGHIKVDKKVLEILMHYDYPGNIRELENIIERMVILSNGGYIQASSLPREIIRGAYANYDDIFVLPETGIVLEEVEKSLVRQALEISKGNQTHAAKLLGISRHALIYRMDKYKLNNESSL</sequence>
<dbReference type="PROSITE" id="PS00676">
    <property type="entry name" value="SIGMA54_INTERACT_2"/>
    <property type="match status" value="1"/>
</dbReference>
<dbReference type="FunFam" id="3.40.50.2300:FF:000018">
    <property type="entry name" value="DNA-binding transcriptional regulator NtrC"/>
    <property type="match status" value="1"/>
</dbReference>
<dbReference type="InterPro" id="IPR058031">
    <property type="entry name" value="AAA_lid_NorR"/>
</dbReference>
<dbReference type="InterPro" id="IPR002197">
    <property type="entry name" value="HTH_Fis"/>
</dbReference>
<dbReference type="Gene3D" id="3.40.50.300">
    <property type="entry name" value="P-loop containing nucleotide triphosphate hydrolases"/>
    <property type="match status" value="1"/>
</dbReference>
<dbReference type="InterPro" id="IPR001789">
    <property type="entry name" value="Sig_transdc_resp-reg_receiver"/>
</dbReference>
<feature type="domain" description="Sigma-54 factor interaction" evidence="10">
    <location>
        <begin position="141"/>
        <end position="370"/>
    </location>
</feature>
<dbReference type="SMART" id="SM00448">
    <property type="entry name" value="REC"/>
    <property type="match status" value="1"/>
</dbReference>
<dbReference type="InterPro" id="IPR003593">
    <property type="entry name" value="AAA+_ATPase"/>
</dbReference>
<dbReference type="AlphaFoldDB" id="A0A140L067"/>
<dbReference type="OrthoDB" id="9803970at2"/>
<dbReference type="PROSITE" id="PS50110">
    <property type="entry name" value="RESPONSE_REGULATORY"/>
    <property type="match status" value="1"/>
</dbReference>
<keyword evidence="6" id="KW-0238">DNA-binding</keyword>
<evidence type="ECO:0000256" key="6">
    <source>
        <dbReference type="ARBA" id="ARBA00023125"/>
    </source>
</evidence>
<dbReference type="PROSITE" id="PS00688">
    <property type="entry name" value="SIGMA54_INTERACT_3"/>
    <property type="match status" value="1"/>
</dbReference>
<organism evidence="12 13">
    <name type="scientific">Thermotalea metallivorans</name>
    <dbReference type="NCBI Taxonomy" id="520762"/>
    <lineage>
        <taxon>Bacteria</taxon>
        <taxon>Bacillati</taxon>
        <taxon>Bacillota</taxon>
        <taxon>Clostridia</taxon>
        <taxon>Peptostreptococcales</taxon>
        <taxon>Thermotaleaceae</taxon>
        <taxon>Thermotalea</taxon>
    </lineage>
</organism>
<dbReference type="CDD" id="cd00009">
    <property type="entry name" value="AAA"/>
    <property type="match status" value="1"/>
</dbReference>
<dbReference type="Pfam" id="PF00072">
    <property type="entry name" value="Response_reg"/>
    <property type="match status" value="1"/>
</dbReference>
<dbReference type="InterPro" id="IPR002078">
    <property type="entry name" value="Sigma_54_int"/>
</dbReference>
<dbReference type="GO" id="GO:0043565">
    <property type="term" value="F:sequence-specific DNA binding"/>
    <property type="evidence" value="ECO:0007669"/>
    <property type="project" value="InterPro"/>
</dbReference>
<evidence type="ECO:0000256" key="7">
    <source>
        <dbReference type="ARBA" id="ARBA00023163"/>
    </source>
</evidence>
<dbReference type="SMART" id="SM00382">
    <property type="entry name" value="AAA"/>
    <property type="match status" value="1"/>
</dbReference>
<gene>
    <name evidence="12" type="primary">zraR_3</name>
    <name evidence="12" type="ORF">AN619_27510</name>
</gene>
<evidence type="ECO:0000256" key="1">
    <source>
        <dbReference type="ARBA" id="ARBA00018672"/>
    </source>
</evidence>
<keyword evidence="3" id="KW-0547">Nucleotide-binding</keyword>
<evidence type="ECO:0000256" key="4">
    <source>
        <dbReference type="ARBA" id="ARBA00022840"/>
    </source>
</evidence>
<evidence type="ECO:0000259" key="11">
    <source>
        <dbReference type="PROSITE" id="PS50110"/>
    </source>
</evidence>
<feature type="domain" description="Response regulatory" evidence="11">
    <location>
        <begin position="3"/>
        <end position="117"/>
    </location>
</feature>
<dbReference type="Gene3D" id="3.40.50.2300">
    <property type="match status" value="1"/>
</dbReference>
<dbReference type="PANTHER" id="PTHR32071">
    <property type="entry name" value="TRANSCRIPTIONAL REGULATORY PROTEIN"/>
    <property type="match status" value="1"/>
</dbReference>
<evidence type="ECO:0000256" key="3">
    <source>
        <dbReference type="ARBA" id="ARBA00022741"/>
    </source>
</evidence>